<dbReference type="Proteomes" id="UP000302218">
    <property type="component" value="Chromosome"/>
</dbReference>
<dbReference type="GeneID" id="40264244"/>
<name>A0A4V1FYQ2_9EURY</name>
<dbReference type="EMBL" id="CP040330">
    <property type="protein sequence ID" value="QCS41403.1"/>
    <property type="molecule type" value="Genomic_DNA"/>
</dbReference>
<dbReference type="OrthoDB" id="177581at2157"/>
<evidence type="ECO:0000313" key="2">
    <source>
        <dbReference type="EMBL" id="QCS41403.1"/>
    </source>
</evidence>
<dbReference type="AlphaFoldDB" id="A0A4V1FYQ2"/>
<dbReference type="Pfam" id="PF18545">
    <property type="entry name" value="HalOD1"/>
    <property type="match status" value="1"/>
</dbReference>
<accession>A0A4V1FYQ2</accession>
<protein>
    <recommendedName>
        <fullName evidence="1">Halobacterial output domain-containing protein</fullName>
    </recommendedName>
</protein>
<sequence>MDSQPSNRTADDAQAPVSVRVVEAVAEREGIDPLELSPPLHDAIDPTALDDLFESNRSRQRDAGSVSFTYCGYSVRVESDGRVDLETETERDSGVRSETNSR</sequence>
<gene>
    <name evidence="2" type="ORF">FEJ81_03190</name>
</gene>
<dbReference type="RefSeq" id="WP_138243915.1">
    <property type="nucleotide sequence ID" value="NZ_CP040330.1"/>
</dbReference>
<proteinExistence type="predicted"/>
<organism evidence="2 3">
    <name type="scientific">Natrinema versiforme</name>
    <dbReference type="NCBI Taxonomy" id="88724"/>
    <lineage>
        <taxon>Archaea</taxon>
        <taxon>Methanobacteriati</taxon>
        <taxon>Methanobacteriota</taxon>
        <taxon>Stenosarchaea group</taxon>
        <taxon>Halobacteria</taxon>
        <taxon>Halobacteriales</taxon>
        <taxon>Natrialbaceae</taxon>
        <taxon>Natrinema</taxon>
    </lineage>
</organism>
<dbReference type="KEGG" id="nvr:FEJ81_03190"/>
<evidence type="ECO:0000313" key="3">
    <source>
        <dbReference type="Proteomes" id="UP000302218"/>
    </source>
</evidence>
<feature type="domain" description="Halobacterial output" evidence="1">
    <location>
        <begin position="14"/>
        <end position="84"/>
    </location>
</feature>
<reference evidence="3" key="1">
    <citation type="submission" date="2019-05" db="EMBL/GenBank/DDBJ databases">
        <title>Genome sequence and methylation pattern of the halophilic Archaeon Natrinema versiforme BOL5-4.</title>
        <authorList>
            <person name="DasSarma P."/>
            <person name="Anton B.P."/>
            <person name="DasSarma S.L."/>
            <person name="Martinez F.L."/>
            <person name="Guzman D."/>
            <person name="Roberts R.J."/>
            <person name="DasSarma S."/>
        </authorList>
    </citation>
    <scope>NUCLEOTIDE SEQUENCE [LARGE SCALE GENOMIC DNA]</scope>
    <source>
        <strain evidence="3">BOL5-4</strain>
    </source>
</reference>
<dbReference type="InterPro" id="IPR040624">
    <property type="entry name" value="HalOD1"/>
</dbReference>
<evidence type="ECO:0000259" key="1">
    <source>
        <dbReference type="Pfam" id="PF18545"/>
    </source>
</evidence>